<dbReference type="Proteomes" id="UP001560019">
    <property type="component" value="Unassembled WGS sequence"/>
</dbReference>
<protein>
    <submittedName>
        <fullName evidence="1">Uncharacterized protein</fullName>
    </submittedName>
</protein>
<organism evidence="1 2">
    <name type="scientific">Rhodovulum iodosum</name>
    <dbReference type="NCBI Taxonomy" id="68291"/>
    <lineage>
        <taxon>Bacteria</taxon>
        <taxon>Pseudomonadati</taxon>
        <taxon>Pseudomonadota</taxon>
        <taxon>Alphaproteobacteria</taxon>
        <taxon>Rhodobacterales</taxon>
        <taxon>Paracoccaceae</taxon>
        <taxon>Rhodovulum</taxon>
    </lineage>
</organism>
<accession>A0ABV3XP92</accession>
<gene>
    <name evidence="1" type="ORF">Ga0609869_000481</name>
</gene>
<proteinExistence type="predicted"/>
<reference evidence="1 2" key="1">
    <citation type="submission" date="2024-06" db="EMBL/GenBank/DDBJ databases">
        <title>Genome of Rhodovulum iodosum, a marine photoferrotroph.</title>
        <authorList>
            <person name="Bianchini G."/>
            <person name="Nikeleit V."/>
            <person name="Kappler A."/>
            <person name="Bryce C."/>
            <person name="Sanchez-Baracaldo P."/>
        </authorList>
    </citation>
    <scope>NUCLEOTIDE SEQUENCE [LARGE SCALE GENOMIC DNA]</scope>
    <source>
        <strain evidence="1 2">UT/N1</strain>
    </source>
</reference>
<dbReference type="RefSeq" id="WP_170168865.1">
    <property type="nucleotide sequence ID" value="NZ_JBEHHI010000001.1"/>
</dbReference>
<comment type="caution">
    <text evidence="1">The sequence shown here is derived from an EMBL/GenBank/DDBJ whole genome shotgun (WGS) entry which is preliminary data.</text>
</comment>
<name>A0ABV3XP92_9RHOB</name>
<evidence type="ECO:0000313" key="2">
    <source>
        <dbReference type="Proteomes" id="UP001560019"/>
    </source>
</evidence>
<sequence length="57" mass="6446">MNKKSSAKGGKKNSQLVLRLDKGERDAFVELCKELDTSAAREIRGFIRKFMKENGES</sequence>
<evidence type="ECO:0000313" key="1">
    <source>
        <dbReference type="EMBL" id="MEX5727128.1"/>
    </source>
</evidence>
<dbReference type="EMBL" id="JBEHHI010000001">
    <property type="protein sequence ID" value="MEX5727128.1"/>
    <property type="molecule type" value="Genomic_DNA"/>
</dbReference>
<keyword evidence="2" id="KW-1185">Reference proteome</keyword>